<dbReference type="Pfam" id="PF02637">
    <property type="entry name" value="GatB_Yqey"/>
    <property type="match status" value="1"/>
</dbReference>
<evidence type="ECO:0000256" key="11">
    <source>
        <dbReference type="HAMAP-Rule" id="MF_03147"/>
    </source>
</evidence>
<comment type="subunit">
    <text evidence="11">Subunit of the heterotrimeric GatCAB amidotransferase (AdT) complex, composed of A, B and C subunits.</text>
</comment>
<comment type="function">
    <text evidence="11">Allows the formation of correctly charged Gln-tRNA(Gln) through the transamidation of misacylated Glu-tRNA(Gln) in chloroplasts and mitochondria. The reaction takes place in the presence of glutamine and ATP through an activated gamma-phospho-Glu-tRNA(Gln).</text>
</comment>
<dbReference type="EMBL" id="JASFZW010000004">
    <property type="protein sequence ID" value="KAK2078344.1"/>
    <property type="molecule type" value="Genomic_DNA"/>
</dbReference>
<evidence type="ECO:0000256" key="3">
    <source>
        <dbReference type="ARBA" id="ARBA00022598"/>
    </source>
</evidence>
<sequence>MQACETASRVWLSRSCLYRAVARGSAPIPGPFRGWQADPAFLRRPDLHSFRRAAASSAVLASVASNAVETEYEAVIGLECHVQLNTATKAFCGCPNSYGGEPNTHGTLPVLNSSVIEKAILTGLALGCRINRRSYFSRKQYFYPDLPKGYQISQHTTPLAEGGRLEIADAAGAARAIGVQRVHIEEDAGKVVYVGAAALTGASAARVDYNRAGVPLLEIVSEPDLRTAAEAAAYGAELRRVLRYVGVSSGNMAEGSLRCDVNVSVRPRGAAALGTKVEIKNLNSFAAVQRAIQHEIDRQVSALREGRGDAVVVETRVWDEVAQVTHSMRRKEGLADYRFFPEPDLPPLVIEDATIEAVQASLPELPAQARARFEGLGLSAYDARVLADDVSVAAYFSKALEAGAKAKPAANWIMGDEQKASISDVGLSPEGLAEMIGLIETSVISGKIAKDALPDLLAGQGGALTVLEYVKEKGLLQISGEDELVALVDEIIAGNPTQLAQFHGGKGFFVGQAMKASKGRANPAELNRVLDERLAASKPQ</sequence>
<keyword evidence="4 11" id="KW-0547">Nucleotide-binding</keyword>
<feature type="domain" description="Asn/Gln amidotransferase" evidence="12">
    <location>
        <begin position="394"/>
        <end position="534"/>
    </location>
</feature>
<dbReference type="GO" id="GO:0005524">
    <property type="term" value="F:ATP binding"/>
    <property type="evidence" value="ECO:0007669"/>
    <property type="project" value="UniProtKB-KW"/>
</dbReference>
<dbReference type="FunFam" id="1.10.10.410:FF:000001">
    <property type="entry name" value="Aspartyl/glutamyl-tRNA(Asn/Gln) amidotransferase subunit B"/>
    <property type="match status" value="1"/>
</dbReference>
<dbReference type="GO" id="GO:0050567">
    <property type="term" value="F:glutaminyl-tRNA synthase (glutamine-hydrolyzing) activity"/>
    <property type="evidence" value="ECO:0007669"/>
    <property type="project" value="UniProtKB-UniRule"/>
</dbReference>
<name>A0AAD9MHC4_PROWI</name>
<dbReference type="SMART" id="SM00845">
    <property type="entry name" value="GatB_Yqey"/>
    <property type="match status" value="1"/>
</dbReference>
<dbReference type="PANTHER" id="PTHR11659:SF0">
    <property type="entry name" value="GLUTAMYL-TRNA(GLN) AMIDOTRANSFERASE SUBUNIT B, MITOCHONDRIAL"/>
    <property type="match status" value="1"/>
</dbReference>
<dbReference type="Gene3D" id="1.10.150.380">
    <property type="entry name" value="GatB domain, N-terminal subdomain"/>
    <property type="match status" value="1"/>
</dbReference>
<dbReference type="Gene3D" id="1.10.10.410">
    <property type="match status" value="1"/>
</dbReference>
<dbReference type="InterPro" id="IPR042114">
    <property type="entry name" value="GatB_C_1"/>
</dbReference>
<evidence type="ECO:0000256" key="9">
    <source>
        <dbReference type="ARBA" id="ARBA00047380"/>
    </source>
</evidence>
<evidence type="ECO:0000256" key="5">
    <source>
        <dbReference type="ARBA" id="ARBA00022840"/>
    </source>
</evidence>
<dbReference type="NCBIfam" id="TIGR00133">
    <property type="entry name" value="gatB"/>
    <property type="match status" value="1"/>
</dbReference>
<protein>
    <recommendedName>
        <fullName evidence="11">Glutamyl-tRNA(Gln) amidotransferase subunit B, chloroplastic/mitochondrial</fullName>
        <shortName evidence="11">Glu-AdT subunit B</shortName>
        <ecNumber evidence="11">6.3.5.-</ecNumber>
    </recommendedName>
</protein>
<evidence type="ECO:0000256" key="8">
    <source>
        <dbReference type="ARBA" id="ARBA00024799"/>
    </source>
</evidence>
<evidence type="ECO:0000256" key="1">
    <source>
        <dbReference type="ARBA" id="ARBA00005306"/>
    </source>
</evidence>
<dbReference type="InterPro" id="IPR018027">
    <property type="entry name" value="Asn/Gln_amidotransferase"/>
</dbReference>
<evidence type="ECO:0000256" key="7">
    <source>
        <dbReference type="ARBA" id="ARBA00023128"/>
    </source>
</evidence>
<dbReference type="SUPFAM" id="SSF89095">
    <property type="entry name" value="GatB/YqeY motif"/>
    <property type="match status" value="1"/>
</dbReference>
<organism evidence="13 14">
    <name type="scientific">Prototheca wickerhamii</name>
    <dbReference type="NCBI Taxonomy" id="3111"/>
    <lineage>
        <taxon>Eukaryota</taxon>
        <taxon>Viridiplantae</taxon>
        <taxon>Chlorophyta</taxon>
        <taxon>core chlorophytes</taxon>
        <taxon>Trebouxiophyceae</taxon>
        <taxon>Chlorellales</taxon>
        <taxon>Chlorellaceae</taxon>
        <taxon>Prototheca</taxon>
    </lineage>
</organism>
<evidence type="ECO:0000256" key="2">
    <source>
        <dbReference type="ARBA" id="ARBA00011123"/>
    </source>
</evidence>
<keyword evidence="7 11" id="KW-0496">Mitochondrion</keyword>
<dbReference type="SUPFAM" id="SSF55931">
    <property type="entry name" value="Glutamine synthetase/guanido kinase"/>
    <property type="match status" value="1"/>
</dbReference>
<dbReference type="GO" id="GO:0032543">
    <property type="term" value="P:mitochondrial translation"/>
    <property type="evidence" value="ECO:0007669"/>
    <property type="project" value="UniProtKB-UniRule"/>
</dbReference>
<keyword evidence="3 11" id="KW-0436">Ligase</keyword>
<dbReference type="InterPro" id="IPR017959">
    <property type="entry name" value="Asn/Gln-tRNA_amidoTrfase_suB/E"/>
</dbReference>
<dbReference type="PANTHER" id="PTHR11659">
    <property type="entry name" value="GLUTAMYL-TRNA GLN AMIDOTRANSFERASE SUBUNIT B MITOCHONDRIAL AND PROKARYOTIC PET112-RELATED"/>
    <property type="match status" value="1"/>
</dbReference>
<comment type="subunit">
    <text evidence="2">Heterotrimer of A, B and C subunits.</text>
</comment>
<comment type="subcellular location">
    <subcellularLocation>
        <location evidence="11">Mitochondrion</location>
    </subcellularLocation>
    <subcellularLocation>
        <location evidence="11">Plastid</location>
        <location evidence="11">Chloroplast</location>
    </subcellularLocation>
</comment>
<keyword evidence="5 11" id="KW-0067">ATP-binding</keyword>
<dbReference type="InterPro" id="IPR014746">
    <property type="entry name" value="Gln_synth/guanido_kin_cat_dom"/>
</dbReference>
<keyword evidence="6 11" id="KW-0648">Protein biosynthesis</keyword>
<dbReference type="HAMAP" id="MF_00121">
    <property type="entry name" value="GatB"/>
    <property type="match status" value="1"/>
</dbReference>
<comment type="caution">
    <text evidence="13">The sequence shown here is derived from an EMBL/GenBank/DDBJ whole genome shotgun (WGS) entry which is preliminary data.</text>
</comment>
<dbReference type="GO" id="GO:0009507">
    <property type="term" value="C:chloroplast"/>
    <property type="evidence" value="ECO:0007669"/>
    <property type="project" value="UniProtKB-SubCell"/>
</dbReference>
<dbReference type="InterPro" id="IPR004413">
    <property type="entry name" value="GatB"/>
</dbReference>
<dbReference type="GO" id="GO:0070681">
    <property type="term" value="P:glutaminyl-tRNAGln biosynthesis via transamidation"/>
    <property type="evidence" value="ECO:0007669"/>
    <property type="project" value="UniProtKB-UniRule"/>
</dbReference>
<dbReference type="PROSITE" id="PS01234">
    <property type="entry name" value="GATB"/>
    <property type="match status" value="1"/>
</dbReference>
<reference evidence="13" key="1">
    <citation type="submission" date="2021-01" db="EMBL/GenBank/DDBJ databases">
        <authorList>
            <person name="Eckstrom K.M.E."/>
        </authorList>
    </citation>
    <scope>NUCLEOTIDE SEQUENCE</scope>
    <source>
        <strain evidence="13">UVCC 0001</strain>
    </source>
</reference>
<keyword evidence="11" id="KW-0934">Plastid</keyword>
<evidence type="ECO:0000259" key="12">
    <source>
        <dbReference type="SMART" id="SM00845"/>
    </source>
</evidence>
<gene>
    <name evidence="11" type="primary">GATB</name>
    <name evidence="13" type="ORF">QBZ16_003184</name>
</gene>
<comment type="catalytic activity">
    <reaction evidence="10 11">
        <text>L-glutamyl-tRNA(Gln) + L-glutamine + ATP + H2O = L-glutaminyl-tRNA(Gln) + L-glutamate + ADP + phosphate + H(+)</text>
        <dbReference type="Rhea" id="RHEA:17521"/>
        <dbReference type="Rhea" id="RHEA-COMP:9681"/>
        <dbReference type="Rhea" id="RHEA-COMP:9684"/>
        <dbReference type="ChEBI" id="CHEBI:15377"/>
        <dbReference type="ChEBI" id="CHEBI:15378"/>
        <dbReference type="ChEBI" id="CHEBI:29985"/>
        <dbReference type="ChEBI" id="CHEBI:30616"/>
        <dbReference type="ChEBI" id="CHEBI:43474"/>
        <dbReference type="ChEBI" id="CHEBI:58359"/>
        <dbReference type="ChEBI" id="CHEBI:78520"/>
        <dbReference type="ChEBI" id="CHEBI:78521"/>
        <dbReference type="ChEBI" id="CHEBI:456216"/>
    </reaction>
</comment>
<dbReference type="InterPro" id="IPR017958">
    <property type="entry name" value="Gln-tRNA_amidoTrfase_suB_CS"/>
</dbReference>
<dbReference type="Proteomes" id="UP001255856">
    <property type="component" value="Unassembled WGS sequence"/>
</dbReference>
<evidence type="ECO:0000313" key="14">
    <source>
        <dbReference type="Proteomes" id="UP001255856"/>
    </source>
</evidence>
<evidence type="ECO:0000313" key="13">
    <source>
        <dbReference type="EMBL" id="KAK2078344.1"/>
    </source>
</evidence>
<dbReference type="InterPro" id="IPR003789">
    <property type="entry name" value="Asn/Gln_tRNA_amidoTrase-B-like"/>
</dbReference>
<comment type="similarity">
    <text evidence="1 11">Belongs to the GatB/GatE family. GatB subfamily.</text>
</comment>
<dbReference type="EC" id="6.3.5.-" evidence="11"/>
<keyword evidence="11" id="KW-0150">Chloroplast</keyword>
<dbReference type="Pfam" id="PF02934">
    <property type="entry name" value="GatB_N"/>
    <property type="match status" value="1"/>
</dbReference>
<proteinExistence type="inferred from homology"/>
<dbReference type="AlphaFoldDB" id="A0AAD9MHC4"/>
<evidence type="ECO:0000256" key="6">
    <source>
        <dbReference type="ARBA" id="ARBA00022917"/>
    </source>
</evidence>
<dbReference type="NCBIfam" id="NF004012">
    <property type="entry name" value="PRK05477.1-2"/>
    <property type="match status" value="1"/>
</dbReference>
<dbReference type="NCBIfam" id="NF004014">
    <property type="entry name" value="PRK05477.1-4"/>
    <property type="match status" value="1"/>
</dbReference>
<comment type="function">
    <text evidence="8">Allows the formation of correctly charged Asn-tRNA(Asn) or Gln-tRNA(Gln) through the transamidation of misacylated Asp-tRNA(Asn) or Glu-tRNA(Gln) in organisms which lack either or both of asparaginyl-tRNA or glutaminyl-tRNA synthetases. The reaction takes place in the presence of glutamine and ATP through an activated phospho-Asp-tRNA(Asn) or phospho-Glu-tRNA(Gln).</text>
</comment>
<evidence type="ECO:0000256" key="10">
    <source>
        <dbReference type="ARBA" id="ARBA00047913"/>
    </source>
</evidence>
<comment type="catalytic activity">
    <reaction evidence="9">
        <text>L-aspartyl-tRNA(Asn) + L-glutamine + ATP + H2O = L-asparaginyl-tRNA(Asn) + L-glutamate + ADP + phosphate + 2 H(+)</text>
        <dbReference type="Rhea" id="RHEA:14513"/>
        <dbReference type="Rhea" id="RHEA-COMP:9674"/>
        <dbReference type="Rhea" id="RHEA-COMP:9677"/>
        <dbReference type="ChEBI" id="CHEBI:15377"/>
        <dbReference type="ChEBI" id="CHEBI:15378"/>
        <dbReference type="ChEBI" id="CHEBI:29985"/>
        <dbReference type="ChEBI" id="CHEBI:30616"/>
        <dbReference type="ChEBI" id="CHEBI:43474"/>
        <dbReference type="ChEBI" id="CHEBI:58359"/>
        <dbReference type="ChEBI" id="CHEBI:78515"/>
        <dbReference type="ChEBI" id="CHEBI:78516"/>
        <dbReference type="ChEBI" id="CHEBI:456216"/>
    </reaction>
</comment>
<keyword evidence="14" id="KW-1185">Reference proteome</keyword>
<dbReference type="InterPro" id="IPR006075">
    <property type="entry name" value="Asn/Gln-tRNA_Trfase_suB/E_cat"/>
</dbReference>
<dbReference type="GO" id="GO:0030956">
    <property type="term" value="C:glutamyl-tRNA(Gln) amidotransferase complex"/>
    <property type="evidence" value="ECO:0007669"/>
    <property type="project" value="UniProtKB-UniRule"/>
</dbReference>
<evidence type="ECO:0000256" key="4">
    <source>
        <dbReference type="ARBA" id="ARBA00022741"/>
    </source>
</evidence>
<dbReference type="InterPro" id="IPR023168">
    <property type="entry name" value="GatB_Yqey_C_2"/>
</dbReference>
<accession>A0AAD9MHC4</accession>
<dbReference type="GO" id="GO:0005739">
    <property type="term" value="C:mitochondrion"/>
    <property type="evidence" value="ECO:0007669"/>
    <property type="project" value="UniProtKB-SubCell"/>
</dbReference>